<proteinExistence type="predicted"/>
<accession>A0ACC2WBD2</accession>
<evidence type="ECO:0000313" key="2">
    <source>
        <dbReference type="Proteomes" id="UP001241377"/>
    </source>
</evidence>
<dbReference type="Proteomes" id="UP001241377">
    <property type="component" value="Unassembled WGS sequence"/>
</dbReference>
<gene>
    <name evidence="1" type="ORF">QFC19_002260</name>
</gene>
<comment type="caution">
    <text evidence="1">The sequence shown here is derived from an EMBL/GenBank/DDBJ whole genome shotgun (WGS) entry which is preliminary data.</text>
</comment>
<sequence>MPAPILLQKFAKFYNGNFDRRPVPTLMITNGILNGIADAVAQSSQMLLARQSMPHPHTAEFEPPPPQGYDPARTLRFVTFGVAMGPLIGVWMRFLERNIPLLAIFVSAMGFMEGKNTDEVKDKFDDVCIHPLLHLASINQLSSALEPPRQITPPAAARPPTRPASLAPRRPRPAPHGRPGGRARSIFPETITVQKPEEEEWEEEADAVAASQKRDTDDEAEHDDDDDEDDEDELVITTKPRKRAPAADDNSSQHGQGDAPDPRRPLRGFTLTPPPPAPAPRHDVSTSAHTTSAAPAQADAQRNSPSPAPSESGTLIAPASVPTSAHLAMSSPQPEEKTTHSAQAAAAPVTPTTTAAPSRHLRTRNSHTSLRSLTNASLRILAPSSSAGIVAPHHPLSSPSSSVRTFRGQHPGTATSTASAGGGKNLAPPVVSGELARGLWSTASNGGGVPTTAVAGGYDIDGLPSSSFAGTGKRPAAASASLRKASFSTPSPSITGTSRSVSAGTATTGTAGLPLGGGSGGRLSAHSVAQKAAQLPTLSSRPSARPGDVRHERERETVNLVSRFIVLPASYPTASSAGTTVVVDSTKPTAASIFPDSPFATAHRSLVRTMMEESARVLPVTASSGATAFGSTTTGTAANNNNGGGGGGSGGSYYPDHSLSPRLLPSRVPALPTSSAAAAAGTSGGSGAAGGAGGVEWVPGLTPFEMSVQRCLEQRKGAVRLATGEALAPLAG</sequence>
<evidence type="ECO:0000313" key="1">
    <source>
        <dbReference type="EMBL" id="KAJ9108544.1"/>
    </source>
</evidence>
<keyword evidence="2" id="KW-1185">Reference proteome</keyword>
<organism evidence="1 2">
    <name type="scientific">Naganishia cerealis</name>
    <dbReference type="NCBI Taxonomy" id="610337"/>
    <lineage>
        <taxon>Eukaryota</taxon>
        <taxon>Fungi</taxon>
        <taxon>Dikarya</taxon>
        <taxon>Basidiomycota</taxon>
        <taxon>Agaricomycotina</taxon>
        <taxon>Tremellomycetes</taxon>
        <taxon>Filobasidiales</taxon>
        <taxon>Filobasidiaceae</taxon>
        <taxon>Naganishia</taxon>
    </lineage>
</organism>
<protein>
    <submittedName>
        <fullName evidence="1">Uncharacterized protein</fullName>
    </submittedName>
</protein>
<name>A0ACC2WBD2_9TREE</name>
<reference evidence="1" key="1">
    <citation type="submission" date="2023-04" db="EMBL/GenBank/DDBJ databases">
        <title>Draft Genome sequencing of Naganishia species isolated from polar environments using Oxford Nanopore Technology.</title>
        <authorList>
            <person name="Leo P."/>
            <person name="Venkateswaran K."/>
        </authorList>
    </citation>
    <scope>NUCLEOTIDE SEQUENCE</scope>
    <source>
        <strain evidence="1">MNA-CCFEE 5261</strain>
    </source>
</reference>
<dbReference type="EMBL" id="JASBWR010000019">
    <property type="protein sequence ID" value="KAJ9108544.1"/>
    <property type="molecule type" value="Genomic_DNA"/>
</dbReference>